<keyword evidence="4 8" id="KW-0479">Metal-binding</keyword>
<comment type="cofactor">
    <cofactor evidence="1 8">
        <name>Mg(2+)</name>
        <dbReference type="ChEBI" id="CHEBI:18420"/>
    </cofactor>
</comment>
<dbReference type="EC" id="3.1.-.-" evidence="8"/>
<sequence length="123" mass="13995">MQREPAVLEHWRATIEAGELRSCAPQRVEVLRSARNATEFDQMSRDLTLFYPDASVPKNVWRWIDTAQHTLVRAGALRAFSVVDLVICGTSVHHGLTVLHDDRDFDTAARHLTDMRSQRVRSG</sequence>
<evidence type="ECO:0000256" key="2">
    <source>
        <dbReference type="ARBA" id="ARBA00022649"/>
    </source>
</evidence>
<dbReference type="SUPFAM" id="SSF88723">
    <property type="entry name" value="PIN domain-like"/>
    <property type="match status" value="1"/>
</dbReference>
<accession>A0ABX6IN88</accession>
<protein>
    <recommendedName>
        <fullName evidence="8">Ribonuclease VapC</fullName>
        <shortName evidence="8">RNase VapC</shortName>
        <ecNumber evidence="8">3.1.-.-</ecNumber>
    </recommendedName>
    <alternativeName>
        <fullName evidence="8">Toxin VapC</fullName>
    </alternativeName>
</protein>
<reference evidence="9" key="1">
    <citation type="journal article" date="2021" name="Nat. Microbiol.">
        <title>Cocultivation of an ultrasmall environmental parasitic bacterium with lytic ability against bacteria associated with wastewater foams.</title>
        <authorList>
            <person name="Batinovic S."/>
            <person name="Rose J.J.A."/>
            <person name="Ratcliffe J."/>
            <person name="Seviour R.J."/>
            <person name="Petrovski S."/>
        </authorList>
    </citation>
    <scope>NUCLEOTIDE SEQUENCE</scope>
    <source>
        <strain evidence="9">CON9</strain>
    </source>
</reference>
<evidence type="ECO:0000256" key="5">
    <source>
        <dbReference type="ARBA" id="ARBA00022801"/>
    </source>
</evidence>
<keyword evidence="6 8" id="KW-0460">Magnesium</keyword>
<dbReference type="Gene3D" id="3.40.50.1010">
    <property type="entry name" value="5'-nuclease"/>
    <property type="match status" value="1"/>
</dbReference>
<evidence type="ECO:0000256" key="8">
    <source>
        <dbReference type="HAMAP-Rule" id="MF_00265"/>
    </source>
</evidence>
<evidence type="ECO:0000256" key="6">
    <source>
        <dbReference type="ARBA" id="ARBA00022842"/>
    </source>
</evidence>
<comment type="similarity">
    <text evidence="7 8">Belongs to the PINc/VapC protein family.</text>
</comment>
<proteinExistence type="inferred from homology"/>
<dbReference type="InterPro" id="IPR050556">
    <property type="entry name" value="Type_II_TA_system_RNase"/>
</dbReference>
<name>A0ABX6IN88_9ACTN</name>
<evidence type="ECO:0000313" key="9">
    <source>
        <dbReference type="EMBL" id="QHN37417.1"/>
    </source>
</evidence>
<dbReference type="Proteomes" id="UP001059836">
    <property type="component" value="Chromosome"/>
</dbReference>
<organism evidence="9 10">
    <name type="scientific">Gordonia pseudamarae</name>
    <dbReference type="NCBI Taxonomy" id="2831662"/>
    <lineage>
        <taxon>Bacteria</taxon>
        <taxon>Bacillati</taxon>
        <taxon>Actinomycetota</taxon>
        <taxon>Actinomycetes</taxon>
        <taxon>Mycobacteriales</taxon>
        <taxon>Gordoniaceae</taxon>
        <taxon>Gordonia</taxon>
    </lineage>
</organism>
<keyword evidence="10" id="KW-1185">Reference proteome</keyword>
<dbReference type="EMBL" id="CP045809">
    <property type="protein sequence ID" value="QHN37417.1"/>
    <property type="molecule type" value="Genomic_DNA"/>
</dbReference>
<evidence type="ECO:0000256" key="4">
    <source>
        <dbReference type="ARBA" id="ARBA00022723"/>
    </source>
</evidence>
<keyword evidence="5 8" id="KW-0378">Hydrolase</keyword>
<feature type="binding site" evidence="8">
    <location>
        <position position="84"/>
    </location>
    <ligand>
        <name>Mg(2+)</name>
        <dbReference type="ChEBI" id="CHEBI:18420"/>
    </ligand>
</feature>
<dbReference type="HAMAP" id="MF_00265">
    <property type="entry name" value="VapC_Nob1"/>
    <property type="match status" value="1"/>
</dbReference>
<comment type="function">
    <text evidence="8">Toxic component of a toxin-antitoxin (TA) system. An RNase.</text>
</comment>
<keyword evidence="2 8" id="KW-1277">Toxin-antitoxin system</keyword>
<evidence type="ECO:0000256" key="7">
    <source>
        <dbReference type="ARBA" id="ARBA00038093"/>
    </source>
</evidence>
<evidence type="ECO:0000256" key="3">
    <source>
        <dbReference type="ARBA" id="ARBA00022722"/>
    </source>
</evidence>
<dbReference type="InterPro" id="IPR029060">
    <property type="entry name" value="PIN-like_dom_sf"/>
</dbReference>
<keyword evidence="3 8" id="KW-0540">Nuclease</keyword>
<keyword evidence="8" id="KW-0800">Toxin</keyword>
<evidence type="ECO:0000313" key="10">
    <source>
        <dbReference type="Proteomes" id="UP001059836"/>
    </source>
</evidence>
<gene>
    <name evidence="8" type="primary">vapC</name>
    <name evidence="9" type="ORF">GII31_07510</name>
</gene>
<comment type="caution">
    <text evidence="8">Lacks conserved residue(s) required for the propagation of feature annotation.</text>
</comment>
<dbReference type="PANTHER" id="PTHR33653">
    <property type="entry name" value="RIBONUCLEASE VAPC2"/>
    <property type="match status" value="1"/>
</dbReference>
<evidence type="ECO:0000256" key="1">
    <source>
        <dbReference type="ARBA" id="ARBA00001946"/>
    </source>
</evidence>
<dbReference type="InterPro" id="IPR022907">
    <property type="entry name" value="VapC_family"/>
</dbReference>
<dbReference type="PANTHER" id="PTHR33653:SF1">
    <property type="entry name" value="RIBONUCLEASE VAPC2"/>
    <property type="match status" value="1"/>
</dbReference>